<evidence type="ECO:0000256" key="2">
    <source>
        <dbReference type="SAM" id="MobiDB-lite"/>
    </source>
</evidence>
<gene>
    <name evidence="3" type="ORF">H257_06368</name>
</gene>
<dbReference type="SUPFAM" id="SSF82185">
    <property type="entry name" value="Histone H3 K4-specific methyltransferase SET7/9 N-terminal domain"/>
    <property type="match status" value="1"/>
</dbReference>
<name>W4GMK4_APHAT</name>
<dbReference type="AlphaFoldDB" id="W4GMK4"/>
<dbReference type="VEuPathDB" id="FungiDB:H257_06368"/>
<evidence type="ECO:0000256" key="1">
    <source>
        <dbReference type="SAM" id="Coils"/>
    </source>
</evidence>
<feature type="compositionally biased region" description="Low complexity" evidence="2">
    <location>
        <begin position="51"/>
        <end position="67"/>
    </location>
</feature>
<feature type="coiled-coil region" evidence="1">
    <location>
        <begin position="362"/>
        <end position="399"/>
    </location>
</feature>
<dbReference type="OrthoDB" id="127541at2759"/>
<feature type="region of interest" description="Disordered" evidence="2">
    <location>
        <begin position="45"/>
        <end position="67"/>
    </location>
</feature>
<dbReference type="RefSeq" id="XP_009829864.1">
    <property type="nucleotide sequence ID" value="XM_009831562.1"/>
</dbReference>
<reference evidence="3" key="1">
    <citation type="submission" date="2013-12" db="EMBL/GenBank/DDBJ databases">
        <title>The Genome Sequence of Aphanomyces astaci APO3.</title>
        <authorList>
            <consortium name="The Broad Institute Genomics Platform"/>
            <person name="Russ C."/>
            <person name="Tyler B."/>
            <person name="van West P."/>
            <person name="Dieguez-Uribeondo J."/>
            <person name="Young S.K."/>
            <person name="Zeng Q."/>
            <person name="Gargeya S."/>
            <person name="Fitzgerald M."/>
            <person name="Abouelleil A."/>
            <person name="Alvarado L."/>
            <person name="Chapman S.B."/>
            <person name="Gainer-Dewar J."/>
            <person name="Goldberg J."/>
            <person name="Griggs A."/>
            <person name="Gujja S."/>
            <person name="Hansen M."/>
            <person name="Howarth C."/>
            <person name="Imamovic A."/>
            <person name="Ireland A."/>
            <person name="Larimer J."/>
            <person name="McCowan C."/>
            <person name="Murphy C."/>
            <person name="Pearson M."/>
            <person name="Poon T.W."/>
            <person name="Priest M."/>
            <person name="Roberts A."/>
            <person name="Saif S."/>
            <person name="Shea T."/>
            <person name="Sykes S."/>
            <person name="Wortman J."/>
            <person name="Nusbaum C."/>
            <person name="Birren B."/>
        </authorList>
    </citation>
    <scope>NUCLEOTIDE SEQUENCE [LARGE SCALE GENOMIC DNA]</scope>
    <source>
        <strain evidence="3">APO3</strain>
    </source>
</reference>
<accession>W4GMK4</accession>
<dbReference type="GeneID" id="20808364"/>
<dbReference type="EMBL" id="KI913125">
    <property type="protein sequence ID" value="ETV80917.1"/>
    <property type="molecule type" value="Genomic_DNA"/>
</dbReference>
<organism evidence="3">
    <name type="scientific">Aphanomyces astaci</name>
    <name type="common">Crayfish plague agent</name>
    <dbReference type="NCBI Taxonomy" id="112090"/>
    <lineage>
        <taxon>Eukaryota</taxon>
        <taxon>Sar</taxon>
        <taxon>Stramenopiles</taxon>
        <taxon>Oomycota</taxon>
        <taxon>Saprolegniomycetes</taxon>
        <taxon>Saprolegniales</taxon>
        <taxon>Verrucalvaceae</taxon>
        <taxon>Aphanomyces</taxon>
    </lineage>
</organism>
<protein>
    <submittedName>
        <fullName evidence="3">Uncharacterized protein</fullName>
    </submittedName>
</protein>
<keyword evidence="1" id="KW-0175">Coiled coil</keyword>
<evidence type="ECO:0000313" key="3">
    <source>
        <dbReference type="EMBL" id="ETV80917.1"/>
    </source>
</evidence>
<proteinExistence type="predicted"/>
<sequence>MAETSNNVSSRASDHDANADDYNNIAHQISDSVDTLTLDVNGERLDSLYGPAEPSSLSPPSQPQEIEPAGFSWDVVREWPDRPRHARRLAIDRFVSKPRPLQHDFAFLCRQETTNGIFEGDRCDVTTMGVTTTTSGKSIALQSFDPDHTFGIVQDGVDLIYEGELRVNMPHGYGVGSYARGERFVGVWAHGQPSGLGQLTSAATPSLCHYGWIFGTTVVHAWEKGKPVDVPLPPPPRDQPLSGLYVMCKRLEIARLYRFRHVMDQWLAAICTQTVTTSIHSRTIAFGAWTQACIAQQASIRREGLQLHSQDTDDQLFQKVKALVAHDATVRDKNELRKERLRHATLTNTTTVACLGIERRSTELVQADLDAIEAELQDAKAAEQRCIAIQQESADIRRRIERGKVQLNYMKQARRPVAYVRRPSLLRGRRRSAKVYVNDRSDEDAGIAFVCGVDGCDCQVDKTVFHPLGDPTFDD</sequence>